<dbReference type="PANTHER" id="PTHR21240">
    <property type="entry name" value="2-AMINO-3-CARBOXYLMUCONATE-6-SEMIALDEHYDE DECARBOXYLASE"/>
    <property type="match status" value="1"/>
</dbReference>
<feature type="domain" description="Amidohydrolase-related" evidence="2">
    <location>
        <begin position="3"/>
        <end position="261"/>
    </location>
</feature>
<dbReference type="InterPro" id="IPR006680">
    <property type="entry name" value="Amidohydro-rel"/>
</dbReference>
<dbReference type="Proteomes" id="UP001501470">
    <property type="component" value="Unassembled WGS sequence"/>
</dbReference>
<dbReference type="InterPro" id="IPR032465">
    <property type="entry name" value="ACMSD"/>
</dbReference>
<sequence length="267" mass="28280">MIIDAHCHVWPDHIAPQVLAQRPAGLDPRHDGTLDGLRRTMDEAGIDLAMTLAVATVAKNVARTNEFIGGVDRSRFIPFGTVHPDLPVAANIASLRDNGIGGVKLHPLFQGLSLADPAVHEILHGLAAEGIVVITHAGAGGDAQANDRGAPHHLRTIIDTVPGLKLIACHFGGYHRLDEAEQAVLGTDVHLETSWPPTLRGLDADRVREIIARHGASRIIYGSDWPMSDPATEIAAVRALGLPPADEEAILGGNLARLLGIAPLAHD</sequence>
<reference evidence="3 4" key="1">
    <citation type="journal article" date="2019" name="Int. J. Syst. Evol. Microbiol.">
        <title>The Global Catalogue of Microorganisms (GCM) 10K type strain sequencing project: providing services to taxonomists for standard genome sequencing and annotation.</title>
        <authorList>
            <consortium name="The Broad Institute Genomics Platform"/>
            <consortium name="The Broad Institute Genome Sequencing Center for Infectious Disease"/>
            <person name="Wu L."/>
            <person name="Ma J."/>
        </authorList>
    </citation>
    <scope>NUCLEOTIDE SEQUENCE [LARGE SCALE GENOMIC DNA]</scope>
    <source>
        <strain evidence="3 4">JCM 15933</strain>
    </source>
</reference>
<keyword evidence="1" id="KW-0456">Lyase</keyword>
<keyword evidence="4" id="KW-1185">Reference proteome</keyword>
<protein>
    <submittedName>
        <fullName evidence="3">Amidohydrolase family protein</fullName>
    </submittedName>
</protein>
<dbReference type="Pfam" id="PF04909">
    <property type="entry name" value="Amidohydro_2"/>
    <property type="match status" value="1"/>
</dbReference>
<accession>A0ABN2A380</accession>
<evidence type="ECO:0000313" key="4">
    <source>
        <dbReference type="Proteomes" id="UP001501470"/>
    </source>
</evidence>
<dbReference type="RefSeq" id="WP_344502058.1">
    <property type="nucleotide sequence ID" value="NZ_BAAAQD010000004.1"/>
</dbReference>
<evidence type="ECO:0000313" key="3">
    <source>
        <dbReference type="EMBL" id="GAA1510460.1"/>
    </source>
</evidence>
<dbReference type="SUPFAM" id="SSF51556">
    <property type="entry name" value="Metallo-dependent hydrolases"/>
    <property type="match status" value="1"/>
</dbReference>
<dbReference type="CDD" id="cd01292">
    <property type="entry name" value="metallo-dependent_hydrolases"/>
    <property type="match status" value="1"/>
</dbReference>
<proteinExistence type="predicted"/>
<dbReference type="PANTHER" id="PTHR21240:SF28">
    <property type="entry name" value="ISO-OROTATE DECARBOXYLASE (EUROFUNG)"/>
    <property type="match status" value="1"/>
</dbReference>
<organism evidence="3 4">
    <name type="scientific">Dactylosporangium maewongense</name>
    <dbReference type="NCBI Taxonomy" id="634393"/>
    <lineage>
        <taxon>Bacteria</taxon>
        <taxon>Bacillati</taxon>
        <taxon>Actinomycetota</taxon>
        <taxon>Actinomycetes</taxon>
        <taxon>Micromonosporales</taxon>
        <taxon>Micromonosporaceae</taxon>
        <taxon>Dactylosporangium</taxon>
    </lineage>
</organism>
<evidence type="ECO:0000256" key="1">
    <source>
        <dbReference type="ARBA" id="ARBA00023239"/>
    </source>
</evidence>
<dbReference type="InterPro" id="IPR032466">
    <property type="entry name" value="Metal_Hydrolase"/>
</dbReference>
<evidence type="ECO:0000259" key="2">
    <source>
        <dbReference type="Pfam" id="PF04909"/>
    </source>
</evidence>
<gene>
    <name evidence="3" type="ORF">GCM10009827_025790</name>
</gene>
<name>A0ABN2A380_9ACTN</name>
<dbReference type="Gene3D" id="3.20.20.140">
    <property type="entry name" value="Metal-dependent hydrolases"/>
    <property type="match status" value="1"/>
</dbReference>
<dbReference type="EMBL" id="BAAAQD010000004">
    <property type="protein sequence ID" value="GAA1510460.1"/>
    <property type="molecule type" value="Genomic_DNA"/>
</dbReference>
<comment type="caution">
    <text evidence="3">The sequence shown here is derived from an EMBL/GenBank/DDBJ whole genome shotgun (WGS) entry which is preliminary data.</text>
</comment>